<comment type="caution">
    <text evidence="3">The sequence shown here is derived from an EMBL/GenBank/DDBJ whole genome shotgun (WGS) entry which is preliminary data.</text>
</comment>
<evidence type="ECO:0000313" key="5">
    <source>
        <dbReference type="Proteomes" id="UP000325313"/>
    </source>
</evidence>
<sequence>MICRGIFKHHLLDWFLCIPRFAAGRLYCIASRFVRATPSTLELALISPSFSILRRREDVVVATATYVLTGGNLPPSLQKIYCKYLPGHSCCPRLVTASFNI</sequence>
<organism evidence="3 5">
    <name type="scientific">Puccinia graminis f. sp. tritici</name>
    <dbReference type="NCBI Taxonomy" id="56615"/>
    <lineage>
        <taxon>Eukaryota</taxon>
        <taxon>Fungi</taxon>
        <taxon>Dikarya</taxon>
        <taxon>Basidiomycota</taxon>
        <taxon>Pucciniomycotina</taxon>
        <taxon>Pucciniomycetes</taxon>
        <taxon>Pucciniales</taxon>
        <taxon>Pucciniaceae</taxon>
        <taxon>Puccinia</taxon>
    </lineage>
</organism>
<dbReference type="EMBL" id="VSWC01000157">
    <property type="protein sequence ID" value="KAA1075157.1"/>
    <property type="molecule type" value="Genomic_DNA"/>
</dbReference>
<evidence type="ECO:0008006" key="6">
    <source>
        <dbReference type="Google" id="ProtNLM"/>
    </source>
</evidence>
<proteinExistence type="predicted"/>
<gene>
    <name evidence="2" type="ORF">PGT21_030092</name>
    <name evidence="3" type="ORF">PGTUg99_032179</name>
</gene>
<accession>A0A5B0RMV2</accession>
<dbReference type="AlphaFoldDB" id="A0A5B0RMV2"/>
<protein>
    <recommendedName>
        <fullName evidence="6">Secreted protein</fullName>
    </recommendedName>
</protein>
<feature type="signal peptide" evidence="1">
    <location>
        <begin position="1"/>
        <end position="24"/>
    </location>
</feature>
<evidence type="ECO:0000256" key="1">
    <source>
        <dbReference type="SAM" id="SignalP"/>
    </source>
</evidence>
<dbReference type="EMBL" id="VDEP01000171">
    <property type="protein sequence ID" value="KAA1126662.1"/>
    <property type="molecule type" value="Genomic_DNA"/>
</dbReference>
<dbReference type="Proteomes" id="UP000324748">
    <property type="component" value="Unassembled WGS sequence"/>
</dbReference>
<keyword evidence="4" id="KW-1185">Reference proteome</keyword>
<reference evidence="4 5" key="1">
    <citation type="submission" date="2019-05" db="EMBL/GenBank/DDBJ databases">
        <title>Emergence of the Ug99 lineage of the wheat stem rust pathogen through somatic hybridization.</title>
        <authorList>
            <person name="Li F."/>
            <person name="Upadhyaya N.M."/>
            <person name="Sperschneider J."/>
            <person name="Matny O."/>
            <person name="Nguyen-Phuc H."/>
            <person name="Mago R."/>
            <person name="Raley C."/>
            <person name="Miller M.E."/>
            <person name="Silverstein K.A.T."/>
            <person name="Henningsen E."/>
            <person name="Hirsch C.D."/>
            <person name="Visser B."/>
            <person name="Pretorius Z.A."/>
            <person name="Steffenson B.J."/>
            <person name="Schwessinger B."/>
            <person name="Dodds P.N."/>
            <person name="Figueroa M."/>
        </authorList>
    </citation>
    <scope>NUCLEOTIDE SEQUENCE [LARGE SCALE GENOMIC DNA]</scope>
    <source>
        <strain evidence="2">21-0</strain>
        <strain evidence="3 5">Ug99</strain>
    </source>
</reference>
<dbReference type="Proteomes" id="UP000325313">
    <property type="component" value="Unassembled WGS sequence"/>
</dbReference>
<evidence type="ECO:0000313" key="3">
    <source>
        <dbReference type="EMBL" id="KAA1126662.1"/>
    </source>
</evidence>
<evidence type="ECO:0000313" key="4">
    <source>
        <dbReference type="Proteomes" id="UP000324748"/>
    </source>
</evidence>
<feature type="chain" id="PRO_5036138160" description="Secreted protein" evidence="1">
    <location>
        <begin position="25"/>
        <end position="101"/>
    </location>
</feature>
<keyword evidence="1" id="KW-0732">Signal</keyword>
<name>A0A5B0RMV2_PUCGR</name>
<evidence type="ECO:0000313" key="2">
    <source>
        <dbReference type="EMBL" id="KAA1075157.1"/>
    </source>
</evidence>